<dbReference type="SMART" id="SM00028">
    <property type="entry name" value="TPR"/>
    <property type="match status" value="3"/>
</dbReference>
<gene>
    <name evidence="3" type="ORF">METZ01_LOCUS202104</name>
</gene>
<dbReference type="InterPro" id="IPR019734">
    <property type="entry name" value="TPR_rpt"/>
</dbReference>
<accession>A0A382EF16</accession>
<protein>
    <submittedName>
        <fullName evidence="3">Uncharacterized protein</fullName>
    </submittedName>
</protein>
<feature type="non-terminal residue" evidence="3">
    <location>
        <position position="1"/>
    </location>
</feature>
<evidence type="ECO:0000313" key="3">
    <source>
        <dbReference type="EMBL" id="SVB49250.1"/>
    </source>
</evidence>
<dbReference type="Gene3D" id="1.25.40.10">
    <property type="entry name" value="Tetratricopeptide repeat domain"/>
    <property type="match status" value="2"/>
</dbReference>
<dbReference type="Pfam" id="PF13414">
    <property type="entry name" value="TPR_11"/>
    <property type="match status" value="1"/>
</dbReference>
<dbReference type="SUPFAM" id="SSF48452">
    <property type="entry name" value="TPR-like"/>
    <property type="match status" value="1"/>
</dbReference>
<dbReference type="PANTHER" id="PTHR44858:SF1">
    <property type="entry name" value="UDP-N-ACETYLGLUCOSAMINE--PEPTIDE N-ACETYLGLUCOSAMINYLTRANSFERASE SPINDLY-RELATED"/>
    <property type="match status" value="1"/>
</dbReference>
<proteinExistence type="predicted"/>
<name>A0A382EF16_9ZZZZ</name>
<reference evidence="3" key="1">
    <citation type="submission" date="2018-05" db="EMBL/GenBank/DDBJ databases">
        <authorList>
            <person name="Lanie J.A."/>
            <person name="Ng W.-L."/>
            <person name="Kazmierczak K.M."/>
            <person name="Andrzejewski T.M."/>
            <person name="Davidsen T.M."/>
            <person name="Wayne K.J."/>
            <person name="Tettelin H."/>
            <person name="Glass J.I."/>
            <person name="Rusch D."/>
            <person name="Podicherti R."/>
            <person name="Tsui H.-C.T."/>
            <person name="Winkler M.E."/>
        </authorList>
    </citation>
    <scope>NUCLEOTIDE SEQUENCE</scope>
</reference>
<evidence type="ECO:0000256" key="1">
    <source>
        <dbReference type="ARBA" id="ARBA00022737"/>
    </source>
</evidence>
<keyword evidence="1" id="KW-0677">Repeat</keyword>
<dbReference type="AlphaFoldDB" id="A0A382EF16"/>
<dbReference type="PROSITE" id="PS50005">
    <property type="entry name" value="TPR"/>
    <property type="match status" value="1"/>
</dbReference>
<keyword evidence="2" id="KW-0802">TPR repeat</keyword>
<organism evidence="3">
    <name type="scientific">marine metagenome</name>
    <dbReference type="NCBI Taxonomy" id="408172"/>
    <lineage>
        <taxon>unclassified sequences</taxon>
        <taxon>metagenomes</taxon>
        <taxon>ecological metagenomes</taxon>
    </lineage>
</organism>
<dbReference type="InterPro" id="IPR050498">
    <property type="entry name" value="Ycf3"/>
</dbReference>
<evidence type="ECO:0000256" key="2">
    <source>
        <dbReference type="ARBA" id="ARBA00022803"/>
    </source>
</evidence>
<dbReference type="InterPro" id="IPR011990">
    <property type="entry name" value="TPR-like_helical_dom_sf"/>
</dbReference>
<dbReference type="EMBL" id="UINC01044172">
    <property type="protein sequence ID" value="SVB49250.1"/>
    <property type="molecule type" value="Genomic_DNA"/>
</dbReference>
<sequence length="183" mass="21008">KAEDLYKNYKWGYQIPAELYINKARLLLRLRLYDEAERSINDYLTIVKIPFILLEQDDHGYRIPGSGPGYFILANIYSATGRLEKALYKYSQVGGKSELKAEAHNNRALIFIKKKSFKQAFEELNQAIIISPNLVDAHYNLGNLLIKTNGDSIKARKHLEKALKLITSQERANRIKSLLKTLP</sequence>
<dbReference type="PANTHER" id="PTHR44858">
    <property type="entry name" value="TETRATRICOPEPTIDE REPEAT PROTEIN 6"/>
    <property type="match status" value="1"/>
</dbReference>